<dbReference type="AlphaFoldDB" id="A0A4R6JNA4"/>
<protein>
    <recommendedName>
        <fullName evidence="3">Cupin 2 conserved barrel domain-containing protein</fullName>
    </recommendedName>
</protein>
<keyword evidence="2" id="KW-1185">Reference proteome</keyword>
<dbReference type="SUPFAM" id="SSF51182">
    <property type="entry name" value="RmlC-like cupins"/>
    <property type="match status" value="1"/>
</dbReference>
<name>A0A4R6JNA4_9ACTN</name>
<accession>A0A4R6JNA4</accession>
<evidence type="ECO:0008006" key="3">
    <source>
        <dbReference type="Google" id="ProtNLM"/>
    </source>
</evidence>
<reference evidence="1 2" key="1">
    <citation type="submission" date="2019-03" db="EMBL/GenBank/DDBJ databases">
        <title>Sequencing the genomes of 1000 actinobacteria strains.</title>
        <authorList>
            <person name="Klenk H.-P."/>
        </authorList>
    </citation>
    <scope>NUCLEOTIDE SEQUENCE [LARGE SCALE GENOMIC DNA]</scope>
    <source>
        <strain evidence="1 2">DSM 43805</strain>
    </source>
</reference>
<evidence type="ECO:0000313" key="1">
    <source>
        <dbReference type="EMBL" id="TDO36861.1"/>
    </source>
</evidence>
<dbReference type="InterPro" id="IPR011051">
    <property type="entry name" value="RmlC_Cupin_sf"/>
</dbReference>
<dbReference type="PANTHER" id="PTHR36156">
    <property type="entry name" value="SLR2101 PROTEIN"/>
    <property type="match status" value="1"/>
</dbReference>
<dbReference type="PANTHER" id="PTHR36156:SF2">
    <property type="entry name" value="CUPIN TYPE-2 DOMAIN-CONTAINING PROTEIN"/>
    <property type="match status" value="1"/>
</dbReference>
<dbReference type="Gene3D" id="2.60.120.10">
    <property type="entry name" value="Jelly Rolls"/>
    <property type="match status" value="1"/>
</dbReference>
<evidence type="ECO:0000313" key="2">
    <source>
        <dbReference type="Proteomes" id="UP000294901"/>
    </source>
</evidence>
<organism evidence="1 2">
    <name type="scientific">Paractinoplanes brasiliensis</name>
    <dbReference type="NCBI Taxonomy" id="52695"/>
    <lineage>
        <taxon>Bacteria</taxon>
        <taxon>Bacillati</taxon>
        <taxon>Actinomycetota</taxon>
        <taxon>Actinomycetes</taxon>
        <taxon>Micromonosporales</taxon>
        <taxon>Micromonosporaceae</taxon>
        <taxon>Paractinoplanes</taxon>
    </lineage>
</organism>
<dbReference type="InterPro" id="IPR014710">
    <property type="entry name" value="RmlC-like_jellyroll"/>
</dbReference>
<dbReference type="InterPro" id="IPR047142">
    <property type="entry name" value="OryJ/VirC-like"/>
</dbReference>
<dbReference type="OrthoDB" id="713485at2"/>
<gene>
    <name evidence="1" type="ORF">C8E87_0445</name>
</gene>
<comment type="caution">
    <text evidence="1">The sequence shown here is derived from an EMBL/GenBank/DDBJ whole genome shotgun (WGS) entry which is preliminary data.</text>
</comment>
<dbReference type="Proteomes" id="UP000294901">
    <property type="component" value="Unassembled WGS sequence"/>
</dbReference>
<dbReference type="CDD" id="cd02231">
    <property type="entry name" value="cupin_BLL6423-like"/>
    <property type="match status" value="1"/>
</dbReference>
<proteinExistence type="predicted"/>
<sequence length="181" mass="19585">MPIEPRLIVTGHNRDGDAVFVEDRRPEPVSVQALPGADFYLLWGTPDGEAKVGEQDAKPVLRPYFPGLGGSRALFLRWAAHSSEPQPVPDPAAVAEEVAQKLPGLTDPFEEKGDGMHTTDTVDYAICLEGELCLELDNGAEVTLTPGTCVVQLGTRHAWKNRSDRPALMCYVQIGAVRVPG</sequence>
<dbReference type="EMBL" id="SNWR01000001">
    <property type="protein sequence ID" value="TDO36861.1"/>
    <property type="molecule type" value="Genomic_DNA"/>
</dbReference>
<dbReference type="RefSeq" id="WP_133871564.1">
    <property type="nucleotide sequence ID" value="NZ_BOMD01000071.1"/>
</dbReference>